<accession>A0A480A5S2</accession>
<dbReference type="EMBL" id="BJCE01000507">
    <property type="protein sequence ID" value="GCL40267.1"/>
    <property type="molecule type" value="Genomic_DNA"/>
</dbReference>
<keyword evidence="3" id="KW-1185">Reference proteome</keyword>
<reference evidence="3" key="1">
    <citation type="submission" date="2019-02" db="EMBL/GenBank/DDBJ databases">
        <title>Draft genome sequence of Sphaerospermopsis reniformis NIES-1949.</title>
        <authorList>
            <person name="Yamaguchi H."/>
            <person name="Suzuki S."/>
            <person name="Kawachi M."/>
        </authorList>
    </citation>
    <scope>NUCLEOTIDE SEQUENCE [LARGE SCALE GENOMIC DNA]</scope>
    <source>
        <strain evidence="3">NIES-1949</strain>
    </source>
</reference>
<protein>
    <submittedName>
        <fullName evidence="2">Uncharacterized protein</fullName>
    </submittedName>
</protein>
<evidence type="ECO:0000313" key="3">
    <source>
        <dbReference type="Proteomes" id="UP000300142"/>
    </source>
</evidence>
<comment type="caution">
    <text evidence="2">The sequence shown here is derived from an EMBL/GenBank/DDBJ whole genome shotgun (WGS) entry which is preliminary data.</text>
</comment>
<gene>
    <name evidence="2" type="ORF">SR1949_54030</name>
</gene>
<dbReference type="AlphaFoldDB" id="A0A480A5S2"/>
<sequence>MSNQINAANLFVVLSDEAQEFITGGADFELAGSNFANRLANLQGTTASGPNGSTGDSIGTSSAVNTAAQDFLGLGAPIVPQVAALGAAPVINGQAAPTPGIGGPGGPGGPIGGGGLFGTAGGPFG</sequence>
<organism evidence="2 3">
    <name type="scientific">Sphaerospermopsis reniformis</name>
    <dbReference type="NCBI Taxonomy" id="531300"/>
    <lineage>
        <taxon>Bacteria</taxon>
        <taxon>Bacillati</taxon>
        <taxon>Cyanobacteriota</taxon>
        <taxon>Cyanophyceae</taxon>
        <taxon>Nostocales</taxon>
        <taxon>Aphanizomenonaceae</taxon>
        <taxon>Sphaerospermopsis</taxon>
    </lineage>
</organism>
<dbReference type="Proteomes" id="UP000300142">
    <property type="component" value="Unassembled WGS sequence"/>
</dbReference>
<name>A0A480A5S2_9CYAN</name>
<feature type="region of interest" description="Disordered" evidence="1">
    <location>
        <begin position="98"/>
        <end position="125"/>
    </location>
</feature>
<dbReference type="RefSeq" id="WP_137669595.1">
    <property type="nucleotide sequence ID" value="NZ_BJCE01000507.1"/>
</dbReference>
<proteinExistence type="predicted"/>
<feature type="compositionally biased region" description="Gly residues" evidence="1">
    <location>
        <begin position="100"/>
        <end position="125"/>
    </location>
</feature>
<dbReference type="InterPro" id="IPR049891">
    <property type="entry name" value="CTB"/>
</dbReference>
<evidence type="ECO:0000313" key="2">
    <source>
        <dbReference type="EMBL" id="GCL40267.1"/>
    </source>
</evidence>
<evidence type="ECO:0000256" key="1">
    <source>
        <dbReference type="SAM" id="MobiDB-lite"/>
    </source>
</evidence>
<dbReference type="NCBIfam" id="NF038167">
    <property type="entry name" value="cyan_ocin_like"/>
    <property type="match status" value="1"/>
</dbReference>